<dbReference type="GO" id="GO:0016020">
    <property type="term" value="C:membrane"/>
    <property type="evidence" value="ECO:0007669"/>
    <property type="project" value="UniProtKB-SubCell"/>
</dbReference>
<dbReference type="Pfam" id="PF20684">
    <property type="entry name" value="Fung_rhodopsin"/>
    <property type="match status" value="1"/>
</dbReference>
<gene>
    <name evidence="8" type="ORF">EJ04DRAFT_437644</name>
</gene>
<feature type="transmembrane region" description="Helical" evidence="6">
    <location>
        <begin position="223"/>
        <end position="245"/>
    </location>
</feature>
<evidence type="ECO:0000256" key="1">
    <source>
        <dbReference type="ARBA" id="ARBA00004141"/>
    </source>
</evidence>
<dbReference type="InterPro" id="IPR049326">
    <property type="entry name" value="Rhodopsin_dom_fungi"/>
</dbReference>
<dbReference type="InterPro" id="IPR052337">
    <property type="entry name" value="SAT4-like"/>
</dbReference>
<dbReference type="PANTHER" id="PTHR33048">
    <property type="entry name" value="PTH11-LIKE INTEGRAL MEMBRANE PROTEIN (AFU_ORTHOLOGUE AFUA_5G11245)"/>
    <property type="match status" value="1"/>
</dbReference>
<sequence>MESYYYQRAGHALAVSIAFPIVDIIAVALRIVARKKQKLALQADDWLCLPALFLTIGSAAAMITGVALHATGYPVPGPKSAAGGSDQSVATRAVTIASIVQYAMYNMMLLGLGCVKLSFLAFYHRIFCSHSMGAKSIIIYFMAAISFIWSIGFCFANVFSCGTNFWAVWGSAVDFVKYCPGAKGMQKQVILSISDLVVDALILVIPIPWLWHLQLETGRKVAVTLVFLLGSGAVAASAIRTAFVVQTARRGFDPKEDENLVITGMLYWMMVEICLGLVAACLPTIRFLFKGFSPESVVSSIRSALSLHSLRSHHSRIDDTEVQETVLHNIGKSKAGSQPTSNVASQVNV</sequence>
<feature type="transmembrane region" description="Helical" evidence="6">
    <location>
        <begin position="265"/>
        <end position="289"/>
    </location>
</feature>
<keyword evidence="4 6" id="KW-0472">Membrane</keyword>
<keyword evidence="3 6" id="KW-1133">Transmembrane helix</keyword>
<dbReference type="PANTHER" id="PTHR33048:SF157">
    <property type="entry name" value="INTEGRAL MEMBRANE PROTEIN"/>
    <property type="match status" value="1"/>
</dbReference>
<feature type="transmembrane region" description="Helical" evidence="6">
    <location>
        <begin position="12"/>
        <end position="33"/>
    </location>
</feature>
<dbReference type="Proteomes" id="UP000799444">
    <property type="component" value="Unassembled WGS sequence"/>
</dbReference>
<dbReference type="AlphaFoldDB" id="A0A9P4V2D6"/>
<dbReference type="OrthoDB" id="5391602at2759"/>
<dbReference type="EMBL" id="ML996151">
    <property type="protein sequence ID" value="KAF2734161.1"/>
    <property type="molecule type" value="Genomic_DNA"/>
</dbReference>
<evidence type="ECO:0000256" key="4">
    <source>
        <dbReference type="ARBA" id="ARBA00023136"/>
    </source>
</evidence>
<keyword evidence="9" id="KW-1185">Reference proteome</keyword>
<evidence type="ECO:0000256" key="5">
    <source>
        <dbReference type="ARBA" id="ARBA00038359"/>
    </source>
</evidence>
<reference evidence="8" key="1">
    <citation type="journal article" date="2020" name="Stud. Mycol.">
        <title>101 Dothideomycetes genomes: a test case for predicting lifestyles and emergence of pathogens.</title>
        <authorList>
            <person name="Haridas S."/>
            <person name="Albert R."/>
            <person name="Binder M."/>
            <person name="Bloem J."/>
            <person name="Labutti K."/>
            <person name="Salamov A."/>
            <person name="Andreopoulos B."/>
            <person name="Baker S."/>
            <person name="Barry K."/>
            <person name="Bills G."/>
            <person name="Bluhm B."/>
            <person name="Cannon C."/>
            <person name="Castanera R."/>
            <person name="Culley D."/>
            <person name="Daum C."/>
            <person name="Ezra D."/>
            <person name="Gonzalez J."/>
            <person name="Henrissat B."/>
            <person name="Kuo A."/>
            <person name="Liang C."/>
            <person name="Lipzen A."/>
            <person name="Lutzoni F."/>
            <person name="Magnuson J."/>
            <person name="Mondo S."/>
            <person name="Nolan M."/>
            <person name="Ohm R."/>
            <person name="Pangilinan J."/>
            <person name="Park H.-J."/>
            <person name="Ramirez L."/>
            <person name="Alfaro M."/>
            <person name="Sun H."/>
            <person name="Tritt A."/>
            <person name="Yoshinaga Y."/>
            <person name="Zwiers L.-H."/>
            <person name="Turgeon B."/>
            <person name="Goodwin S."/>
            <person name="Spatafora J."/>
            <person name="Crous P."/>
            <person name="Grigoriev I."/>
        </authorList>
    </citation>
    <scope>NUCLEOTIDE SEQUENCE</scope>
    <source>
        <strain evidence="8">CBS 125425</strain>
    </source>
</reference>
<protein>
    <recommendedName>
        <fullName evidence="7">Rhodopsin domain-containing protein</fullName>
    </recommendedName>
</protein>
<evidence type="ECO:0000313" key="9">
    <source>
        <dbReference type="Proteomes" id="UP000799444"/>
    </source>
</evidence>
<feature type="transmembrane region" description="Helical" evidence="6">
    <location>
        <begin position="45"/>
        <end position="68"/>
    </location>
</feature>
<accession>A0A9P4V2D6</accession>
<evidence type="ECO:0000259" key="7">
    <source>
        <dbReference type="Pfam" id="PF20684"/>
    </source>
</evidence>
<evidence type="ECO:0000256" key="3">
    <source>
        <dbReference type="ARBA" id="ARBA00022989"/>
    </source>
</evidence>
<feature type="transmembrane region" description="Helical" evidence="6">
    <location>
        <begin position="189"/>
        <end position="211"/>
    </location>
</feature>
<comment type="similarity">
    <text evidence="5">Belongs to the SAT4 family.</text>
</comment>
<name>A0A9P4V2D6_9PLEO</name>
<feature type="transmembrane region" description="Helical" evidence="6">
    <location>
        <begin position="102"/>
        <end position="126"/>
    </location>
</feature>
<feature type="transmembrane region" description="Helical" evidence="6">
    <location>
        <begin position="138"/>
        <end position="169"/>
    </location>
</feature>
<comment type="caution">
    <text evidence="8">The sequence shown here is derived from an EMBL/GenBank/DDBJ whole genome shotgun (WGS) entry which is preliminary data.</text>
</comment>
<comment type="subcellular location">
    <subcellularLocation>
        <location evidence="1">Membrane</location>
        <topology evidence="1">Multi-pass membrane protein</topology>
    </subcellularLocation>
</comment>
<evidence type="ECO:0000256" key="6">
    <source>
        <dbReference type="SAM" id="Phobius"/>
    </source>
</evidence>
<evidence type="ECO:0000313" key="8">
    <source>
        <dbReference type="EMBL" id="KAF2734161.1"/>
    </source>
</evidence>
<keyword evidence="2 6" id="KW-0812">Transmembrane</keyword>
<organism evidence="8 9">
    <name type="scientific">Polyplosphaeria fusca</name>
    <dbReference type="NCBI Taxonomy" id="682080"/>
    <lineage>
        <taxon>Eukaryota</taxon>
        <taxon>Fungi</taxon>
        <taxon>Dikarya</taxon>
        <taxon>Ascomycota</taxon>
        <taxon>Pezizomycotina</taxon>
        <taxon>Dothideomycetes</taxon>
        <taxon>Pleosporomycetidae</taxon>
        <taxon>Pleosporales</taxon>
        <taxon>Tetraplosphaeriaceae</taxon>
        <taxon>Polyplosphaeria</taxon>
    </lineage>
</organism>
<feature type="domain" description="Rhodopsin" evidence="7">
    <location>
        <begin position="29"/>
        <end position="290"/>
    </location>
</feature>
<evidence type="ECO:0000256" key="2">
    <source>
        <dbReference type="ARBA" id="ARBA00022692"/>
    </source>
</evidence>
<proteinExistence type="inferred from homology"/>